<dbReference type="AlphaFoldDB" id="A0A9Q0FR16"/>
<dbReference type="PANTHER" id="PTHR33881:SF17">
    <property type="entry name" value="EGF-LIKE DOMAIN-CONTAINING PROTEIN"/>
    <property type="match status" value="1"/>
</dbReference>
<evidence type="ECO:0008006" key="4">
    <source>
        <dbReference type="Google" id="ProtNLM"/>
    </source>
</evidence>
<reference evidence="2" key="2">
    <citation type="journal article" date="2023" name="Plants (Basel)">
        <title>Annotation of the Turnera subulata (Passifloraceae) Draft Genome Reveals the S-Locus Evolved after the Divergence of Turneroideae from Passifloroideae in a Stepwise Manner.</title>
        <authorList>
            <person name="Henning P.M."/>
            <person name="Roalson E.H."/>
            <person name="Mir W."/>
            <person name="McCubbin A.G."/>
            <person name="Shore J.S."/>
        </authorList>
    </citation>
    <scope>NUCLEOTIDE SEQUENCE</scope>
    <source>
        <strain evidence="2">F60SS</strain>
    </source>
</reference>
<gene>
    <name evidence="2" type="ORF">Tsubulata_042118</name>
</gene>
<sequence length="216" mass="22609">MRRCNLGFSLTSLQLLLLILFICNYYSTAISSKLTVNSLIDDVCDTINCGQGTCIPSSSFPGFDCECDPGWKKIQIGPLIFPSCVIPNCTVDFGCGNGAPPPPPPPIAPLPPLNLSSPCNLVWCGDGTCVVNGNGHICSCYEGSSNLFNVTEFACFKQCYLGADCNGVGFSRAITPPPSKSGLSGSENGTTEASNSFKGACASTIILLAASILTWV</sequence>
<feature type="signal peptide" evidence="1">
    <location>
        <begin position="1"/>
        <end position="29"/>
    </location>
</feature>
<name>A0A9Q0FR16_9ROSI</name>
<comment type="caution">
    <text evidence="2">The sequence shown here is derived from an EMBL/GenBank/DDBJ whole genome shotgun (WGS) entry which is preliminary data.</text>
</comment>
<evidence type="ECO:0000256" key="1">
    <source>
        <dbReference type="SAM" id="SignalP"/>
    </source>
</evidence>
<evidence type="ECO:0000313" key="2">
    <source>
        <dbReference type="EMBL" id="KAJ4835314.1"/>
    </source>
</evidence>
<organism evidence="2 3">
    <name type="scientific">Turnera subulata</name>
    <dbReference type="NCBI Taxonomy" id="218843"/>
    <lineage>
        <taxon>Eukaryota</taxon>
        <taxon>Viridiplantae</taxon>
        <taxon>Streptophyta</taxon>
        <taxon>Embryophyta</taxon>
        <taxon>Tracheophyta</taxon>
        <taxon>Spermatophyta</taxon>
        <taxon>Magnoliopsida</taxon>
        <taxon>eudicotyledons</taxon>
        <taxon>Gunneridae</taxon>
        <taxon>Pentapetalae</taxon>
        <taxon>rosids</taxon>
        <taxon>fabids</taxon>
        <taxon>Malpighiales</taxon>
        <taxon>Passifloraceae</taxon>
        <taxon>Turnera</taxon>
    </lineage>
</organism>
<evidence type="ECO:0000313" key="3">
    <source>
        <dbReference type="Proteomes" id="UP001141552"/>
    </source>
</evidence>
<dbReference type="OrthoDB" id="1933729at2759"/>
<accession>A0A9Q0FR16</accession>
<keyword evidence="3" id="KW-1185">Reference proteome</keyword>
<reference evidence="2" key="1">
    <citation type="submission" date="2022-02" db="EMBL/GenBank/DDBJ databases">
        <authorList>
            <person name="Henning P.M."/>
            <person name="McCubbin A.G."/>
            <person name="Shore J.S."/>
        </authorList>
    </citation>
    <scope>NUCLEOTIDE SEQUENCE</scope>
    <source>
        <strain evidence="2">F60SS</strain>
        <tissue evidence="2">Leaves</tissue>
    </source>
</reference>
<feature type="chain" id="PRO_5040190933" description="EGF-like domain-containing protein" evidence="1">
    <location>
        <begin position="30"/>
        <end position="216"/>
    </location>
</feature>
<protein>
    <recommendedName>
        <fullName evidence="4">EGF-like domain-containing protein</fullName>
    </recommendedName>
</protein>
<dbReference type="PANTHER" id="PTHR33881">
    <property type="entry name" value="NEUROGENIC LOCUS NOTCH-LIKE PROTEIN"/>
    <property type="match status" value="1"/>
</dbReference>
<proteinExistence type="predicted"/>
<keyword evidence="1" id="KW-0732">Signal</keyword>
<dbReference type="Proteomes" id="UP001141552">
    <property type="component" value="Unassembled WGS sequence"/>
</dbReference>
<dbReference type="EMBL" id="JAKUCV010004452">
    <property type="protein sequence ID" value="KAJ4835314.1"/>
    <property type="molecule type" value="Genomic_DNA"/>
</dbReference>